<evidence type="ECO:0000313" key="1">
    <source>
        <dbReference type="EMBL" id="MDO7873760.1"/>
    </source>
</evidence>
<gene>
    <name evidence="1" type="ORF">Q5H93_03380</name>
</gene>
<reference evidence="1" key="1">
    <citation type="submission" date="2023-07" db="EMBL/GenBank/DDBJ databases">
        <authorList>
            <person name="Kim M.K."/>
        </authorList>
    </citation>
    <scope>NUCLEOTIDE SEQUENCE</scope>
    <source>
        <strain evidence="1">ASUV-10-1</strain>
    </source>
</reference>
<sequence>MYQEFATIADLLLQLQKPAIPHSESYYRVGEVTQKMTADILAVTGLQVAGFTVMLDLSGVRHTLKKHGLHAAASQLAQGQLPIVQADFQDLVDWVLQPDSIIVGKPRLGKHPMPCCELQSSQPTGLVSAVLEYRPGRRRLVLVTMYKKRPTT</sequence>
<protein>
    <submittedName>
        <fullName evidence="1">Uncharacterized protein</fullName>
    </submittedName>
</protein>
<dbReference type="EMBL" id="JAUQSY010000002">
    <property type="protein sequence ID" value="MDO7873760.1"/>
    <property type="molecule type" value="Genomic_DNA"/>
</dbReference>
<dbReference type="RefSeq" id="WP_305005076.1">
    <property type="nucleotide sequence ID" value="NZ_JAUQSY010000002.1"/>
</dbReference>
<accession>A0ABT9B7I7</accession>
<organism evidence="1 2">
    <name type="scientific">Hymenobacter aranciens</name>
    <dbReference type="NCBI Taxonomy" id="3063996"/>
    <lineage>
        <taxon>Bacteria</taxon>
        <taxon>Pseudomonadati</taxon>
        <taxon>Bacteroidota</taxon>
        <taxon>Cytophagia</taxon>
        <taxon>Cytophagales</taxon>
        <taxon>Hymenobacteraceae</taxon>
        <taxon>Hymenobacter</taxon>
    </lineage>
</organism>
<comment type="caution">
    <text evidence="1">The sequence shown here is derived from an EMBL/GenBank/DDBJ whole genome shotgun (WGS) entry which is preliminary data.</text>
</comment>
<evidence type="ECO:0000313" key="2">
    <source>
        <dbReference type="Proteomes" id="UP001176429"/>
    </source>
</evidence>
<name>A0ABT9B7I7_9BACT</name>
<keyword evidence="2" id="KW-1185">Reference proteome</keyword>
<dbReference type="Proteomes" id="UP001176429">
    <property type="component" value="Unassembled WGS sequence"/>
</dbReference>
<proteinExistence type="predicted"/>